<feature type="region of interest" description="Disordered" evidence="1">
    <location>
        <begin position="86"/>
        <end position="151"/>
    </location>
</feature>
<keyword evidence="3" id="KW-1185">Reference proteome</keyword>
<protein>
    <submittedName>
        <fullName evidence="2">Uncharacterized protein</fullName>
    </submittedName>
</protein>
<evidence type="ECO:0000313" key="2">
    <source>
        <dbReference type="EMBL" id="KAK3248316.1"/>
    </source>
</evidence>
<dbReference type="AlphaFoldDB" id="A0AAE0F178"/>
<dbReference type="Proteomes" id="UP001190700">
    <property type="component" value="Unassembled WGS sequence"/>
</dbReference>
<organism evidence="2 3">
    <name type="scientific">Cymbomonas tetramitiformis</name>
    <dbReference type="NCBI Taxonomy" id="36881"/>
    <lineage>
        <taxon>Eukaryota</taxon>
        <taxon>Viridiplantae</taxon>
        <taxon>Chlorophyta</taxon>
        <taxon>Pyramimonadophyceae</taxon>
        <taxon>Pyramimonadales</taxon>
        <taxon>Pyramimonadaceae</taxon>
        <taxon>Cymbomonas</taxon>
    </lineage>
</organism>
<sequence length="309" mass="34113">MTDWNLTGLLAEAEDAVSDEDIFENYEEWVKKERAEALEIYGDCIDILSEGHLGDLNCLNAAPPGEMLPRGQVEEAQTIVMELVHEEDAKQEREKSEVRNEAPSPRLKSGRLEVSERAVEVPPATALQQLQGRLERPESASRHAAEDDEDRLRAARQERILQEVEAERRQIAGKKLGRGRINNGLRSSLAPGASKAATRAKHKGEARSGLVSRSSDFVSECPALRSGASFGTEENRPSSKSSKKSDASWVSLAEEDTRRMQKVLAGEYARAGEKGTTVETLFGLRKGSDSRGASREEQVRHRAYSSILC</sequence>
<evidence type="ECO:0000313" key="3">
    <source>
        <dbReference type="Proteomes" id="UP001190700"/>
    </source>
</evidence>
<feature type="compositionally biased region" description="Basic and acidic residues" evidence="1">
    <location>
        <begin position="110"/>
        <end position="119"/>
    </location>
</feature>
<feature type="region of interest" description="Disordered" evidence="1">
    <location>
        <begin position="182"/>
        <end position="212"/>
    </location>
</feature>
<evidence type="ECO:0000256" key="1">
    <source>
        <dbReference type="SAM" id="MobiDB-lite"/>
    </source>
</evidence>
<feature type="compositionally biased region" description="Basic and acidic residues" evidence="1">
    <location>
        <begin position="86"/>
        <end position="100"/>
    </location>
</feature>
<comment type="caution">
    <text evidence="2">The sequence shown here is derived from an EMBL/GenBank/DDBJ whole genome shotgun (WGS) entry which is preliminary data.</text>
</comment>
<accession>A0AAE0F178</accession>
<feature type="compositionally biased region" description="Basic and acidic residues" evidence="1">
    <location>
        <begin position="133"/>
        <end position="151"/>
    </location>
</feature>
<feature type="region of interest" description="Disordered" evidence="1">
    <location>
        <begin position="227"/>
        <end position="249"/>
    </location>
</feature>
<name>A0AAE0F178_9CHLO</name>
<proteinExistence type="predicted"/>
<dbReference type="EMBL" id="LGRX02028225">
    <property type="protein sequence ID" value="KAK3248316.1"/>
    <property type="molecule type" value="Genomic_DNA"/>
</dbReference>
<reference evidence="2 3" key="1">
    <citation type="journal article" date="2015" name="Genome Biol. Evol.">
        <title>Comparative Genomics of a Bacterivorous Green Alga Reveals Evolutionary Causalities and Consequences of Phago-Mixotrophic Mode of Nutrition.</title>
        <authorList>
            <person name="Burns J.A."/>
            <person name="Paasch A."/>
            <person name="Narechania A."/>
            <person name="Kim E."/>
        </authorList>
    </citation>
    <scope>NUCLEOTIDE SEQUENCE [LARGE SCALE GENOMIC DNA]</scope>
    <source>
        <strain evidence="2 3">PLY_AMNH</strain>
    </source>
</reference>
<gene>
    <name evidence="2" type="ORF">CYMTET_42213</name>
</gene>